<gene>
    <name evidence="2" type="ORF">CCAP1982_LOCUS22559</name>
</gene>
<dbReference type="AlphaFoldDB" id="A0A811VGY9"/>
<organism evidence="2 3">
    <name type="scientific">Ceratitis capitata</name>
    <name type="common">Mediterranean fruit fly</name>
    <name type="synonym">Tephritis capitata</name>
    <dbReference type="NCBI Taxonomy" id="7213"/>
    <lineage>
        <taxon>Eukaryota</taxon>
        <taxon>Metazoa</taxon>
        <taxon>Ecdysozoa</taxon>
        <taxon>Arthropoda</taxon>
        <taxon>Hexapoda</taxon>
        <taxon>Insecta</taxon>
        <taxon>Pterygota</taxon>
        <taxon>Neoptera</taxon>
        <taxon>Endopterygota</taxon>
        <taxon>Diptera</taxon>
        <taxon>Brachycera</taxon>
        <taxon>Muscomorpha</taxon>
        <taxon>Tephritoidea</taxon>
        <taxon>Tephritidae</taxon>
        <taxon>Ceratitis</taxon>
        <taxon>Ceratitis</taxon>
    </lineage>
</organism>
<name>A0A811VGY9_CERCA</name>
<evidence type="ECO:0000313" key="2">
    <source>
        <dbReference type="EMBL" id="CAD7014560.1"/>
    </source>
</evidence>
<dbReference type="Proteomes" id="UP000606786">
    <property type="component" value="Unassembled WGS sequence"/>
</dbReference>
<evidence type="ECO:0000313" key="3">
    <source>
        <dbReference type="Proteomes" id="UP000606786"/>
    </source>
</evidence>
<accession>A0A811VGY9</accession>
<dbReference type="EMBL" id="CAJHJT010000056">
    <property type="protein sequence ID" value="CAD7014560.1"/>
    <property type="molecule type" value="Genomic_DNA"/>
</dbReference>
<protein>
    <submittedName>
        <fullName evidence="2">(Mediterranean fruit fly) hypothetical protein</fullName>
    </submittedName>
</protein>
<keyword evidence="3" id="KW-1185">Reference proteome</keyword>
<comment type="caution">
    <text evidence="2">The sequence shown here is derived from an EMBL/GenBank/DDBJ whole genome shotgun (WGS) entry which is preliminary data.</text>
</comment>
<reference evidence="2" key="1">
    <citation type="submission" date="2020-11" db="EMBL/GenBank/DDBJ databases">
        <authorList>
            <person name="Whitehead M."/>
        </authorList>
    </citation>
    <scope>NUCLEOTIDE SEQUENCE</scope>
    <source>
        <strain evidence="2">EGII</strain>
    </source>
</reference>
<sequence>MSSVSRECEVQIRAANQQMNECTIDSEQSRYESKRASRAPHLRHAGYPLDSDFCRLLVLLLLANGKKHTKHARQLSVAAITKTTPTKIKENAKTEIYAPTHSPLKPPPAALNTTYTTDNLSVYRHPLALRKEERIAAEEKKKERYKYYLFAFFLKLLHLTAQRTARNNNQRRASQTSCTRYPQQVQGNNNNPNAHAAIPKRISSSLRAPLATRSWQHRPQQQHIKIFTTYLKKCNTAPNAKCNDRATSTTTATTST</sequence>
<evidence type="ECO:0000256" key="1">
    <source>
        <dbReference type="SAM" id="MobiDB-lite"/>
    </source>
</evidence>
<feature type="compositionally biased region" description="Polar residues" evidence="1">
    <location>
        <begin position="178"/>
        <end position="187"/>
    </location>
</feature>
<feature type="region of interest" description="Disordered" evidence="1">
    <location>
        <begin position="165"/>
        <end position="196"/>
    </location>
</feature>
<proteinExistence type="predicted"/>
<feature type="compositionally biased region" description="Low complexity" evidence="1">
    <location>
        <begin position="165"/>
        <end position="177"/>
    </location>
</feature>